<reference evidence="6" key="7">
    <citation type="submission" date="2025-08" db="UniProtKB">
        <authorList>
            <consortium name="RefSeq"/>
        </authorList>
    </citation>
    <scope>IDENTIFICATION</scope>
</reference>
<dbReference type="NCBIfam" id="TIGR00254">
    <property type="entry name" value="GGDEF"/>
    <property type="match status" value="1"/>
</dbReference>
<dbReference type="RefSeq" id="WP_051379035.1">
    <property type="nucleotide sequence ID" value="NZ_KI519499.1"/>
</dbReference>
<dbReference type="PROSITE" id="PS50887">
    <property type="entry name" value="GGDEF"/>
    <property type="match status" value="1"/>
</dbReference>
<sequence length="393" mass="42510">MANSAFPSVIDTFPAVAEARPPQAPGDVRILIVDDSRLVRASIINHLKGVFDHVEANDGEAAWALLNEDPSIRVVISDLAMPRLDGYGLLDRIRNSPEARIRRTPVVILSGDEEEAARAAALGATEFITKGVLTVELIARLQVLVRLSQQWSEIESAQAQPVMTEGVTGLASRAYFEAQADKMWAFSRRHGIDFIVMCVRLDDIRGLAPEHAGVRGAITERVFGFIAEMLNKAVRTEDCVTRAGDNEFIVGTMGISPTGAVKFAQRLSQAIARARVTHGGHELTVTASFGVAAASQSQVQTPDGLREIAVRRALVAQRSGGNRVIGMAEESLEQGAPVAADDFGLPPMTIAEALNLIARGREREVLPYLPLLSTQIAPLVRLLENQGIQFSRQ</sequence>
<dbReference type="GO" id="GO:0000160">
    <property type="term" value="P:phosphorelay signal transduction system"/>
    <property type="evidence" value="ECO:0007669"/>
    <property type="project" value="InterPro"/>
</dbReference>
<dbReference type="InterPro" id="IPR001789">
    <property type="entry name" value="Sig_transdc_resp-reg_receiver"/>
</dbReference>
<reference evidence="6" key="4">
    <citation type="journal article" date="2004" name="Mol. Microbiol.">
        <title>GGDEF and EAL domains inversely regulate cyclic di-GMP levels and transition from sessility to motility.</title>
        <authorList>
            <person name="Simm R."/>
            <person name="Morr M."/>
            <person name="Kader A."/>
            <person name="Nimtz M."/>
            <person name="Romling U."/>
        </authorList>
    </citation>
    <scope>NUCLEOTIDE SEQUENCE</scope>
</reference>
<reference evidence="6" key="5">
    <citation type="journal article" date="2005" name="Mol. Microbiol.">
        <title>C-di-GMP: the dawning of a novel bacterial signalling system.</title>
        <authorList>
            <person name="Romling U."/>
            <person name="Gomelsky M."/>
            <person name="Galperin M.Y."/>
        </authorList>
    </citation>
    <scope>NUCLEOTIDE SEQUENCE</scope>
</reference>
<dbReference type="Pfam" id="PF00990">
    <property type="entry name" value="GGDEF"/>
    <property type="match status" value="1"/>
</dbReference>
<dbReference type="InterPro" id="IPR050595">
    <property type="entry name" value="Bact_response_regulator"/>
</dbReference>
<feature type="domain" description="Response regulatory" evidence="3">
    <location>
        <begin position="29"/>
        <end position="145"/>
    </location>
</feature>
<evidence type="ECO:0000259" key="4">
    <source>
        <dbReference type="PROSITE" id="PS50887"/>
    </source>
</evidence>
<dbReference type="Gene3D" id="3.40.50.2300">
    <property type="match status" value="1"/>
</dbReference>
<dbReference type="PANTHER" id="PTHR44591:SF3">
    <property type="entry name" value="RESPONSE REGULATORY DOMAIN-CONTAINING PROTEIN"/>
    <property type="match status" value="1"/>
</dbReference>
<dbReference type="PROSITE" id="PS50110">
    <property type="entry name" value="RESPONSE_REGULATORY"/>
    <property type="match status" value="1"/>
</dbReference>
<dbReference type="AlphaFoldDB" id="A0A8B6XAQ3"/>
<protein>
    <submittedName>
        <fullName evidence="6">GGDEF domain-containing protein</fullName>
        <ecNumber evidence="6">2.7.7.65</ecNumber>
    </submittedName>
</protein>
<accession>A0A8B6XAQ3</accession>
<dbReference type="EC" id="2.7.7.65" evidence="6"/>
<evidence type="ECO:0000313" key="5">
    <source>
        <dbReference type="Proteomes" id="UP000675920"/>
    </source>
</evidence>
<evidence type="ECO:0000256" key="2">
    <source>
        <dbReference type="PROSITE-ProRule" id="PRU00169"/>
    </source>
</evidence>
<feature type="domain" description="GGDEF" evidence="4">
    <location>
        <begin position="192"/>
        <end position="329"/>
    </location>
</feature>
<organism evidence="5 6">
    <name type="scientific">Derxia gummosa DSM 723</name>
    <dbReference type="NCBI Taxonomy" id="1121388"/>
    <lineage>
        <taxon>Bacteria</taxon>
        <taxon>Pseudomonadati</taxon>
        <taxon>Pseudomonadota</taxon>
        <taxon>Betaproteobacteria</taxon>
        <taxon>Burkholderiales</taxon>
        <taxon>Alcaligenaceae</taxon>
        <taxon>Derxia</taxon>
    </lineage>
</organism>
<reference evidence="6" key="3">
    <citation type="journal article" date="2004" name="Microbiology">
        <title>Cyclic di-GMP as a bacterial second messenger.</title>
        <authorList>
            <person name="D'Argenio D.A."/>
            <person name="Miller S.I."/>
        </authorList>
    </citation>
    <scope>NUCLEOTIDE SEQUENCE</scope>
</reference>
<evidence type="ECO:0000259" key="3">
    <source>
        <dbReference type="PROSITE" id="PS50110"/>
    </source>
</evidence>
<keyword evidence="1 2" id="KW-0597">Phosphoprotein</keyword>
<evidence type="ECO:0000256" key="1">
    <source>
        <dbReference type="ARBA" id="ARBA00022553"/>
    </source>
</evidence>
<dbReference type="SUPFAM" id="SSF52172">
    <property type="entry name" value="CheY-like"/>
    <property type="match status" value="1"/>
</dbReference>
<dbReference type="PANTHER" id="PTHR44591">
    <property type="entry name" value="STRESS RESPONSE REGULATOR PROTEIN 1"/>
    <property type="match status" value="1"/>
</dbReference>
<proteinExistence type="predicted"/>
<reference evidence="6" key="1">
    <citation type="journal article" date="2001" name="Proteins">
        <title>GGDEF domain is homologous to adenylyl cyclase.</title>
        <authorList>
            <person name="Pei J."/>
            <person name="Grishin N.V."/>
        </authorList>
    </citation>
    <scope>NUCLEOTIDE SEQUENCE</scope>
</reference>
<dbReference type="Proteomes" id="UP000675920">
    <property type="component" value="Unplaced"/>
</dbReference>
<dbReference type="OrthoDB" id="9812260at2"/>
<dbReference type="SUPFAM" id="SSF55073">
    <property type="entry name" value="Nucleotide cyclase"/>
    <property type="match status" value="1"/>
</dbReference>
<dbReference type="InterPro" id="IPR043128">
    <property type="entry name" value="Rev_trsase/Diguanyl_cyclase"/>
</dbReference>
<dbReference type="InterPro" id="IPR011006">
    <property type="entry name" value="CheY-like_superfamily"/>
</dbReference>
<dbReference type="Gene3D" id="3.30.70.270">
    <property type="match status" value="1"/>
</dbReference>
<dbReference type="SMART" id="SM00448">
    <property type="entry name" value="REC"/>
    <property type="match status" value="1"/>
</dbReference>
<reference evidence="6" key="2">
    <citation type="journal article" date="2004" name="Curr. Opin. Microbiol.">
        <title>Cyclic di-guanosine-monophosphate comes of age: a novel secondary messenger involved in modulating cell surface structures in bacteria?</title>
        <authorList>
            <person name="Jenal U."/>
        </authorList>
    </citation>
    <scope>NUCLEOTIDE SEQUENCE</scope>
</reference>
<reference evidence="6" key="6">
    <citation type="journal article" date="2006" name="Curr. Opin. Microbiol.">
        <title>Cyclic di-GMP as a second messenger.</title>
        <authorList>
            <person name="Romling U."/>
            <person name="Amikam D."/>
        </authorList>
    </citation>
    <scope>NUCLEOTIDE SEQUENCE</scope>
</reference>
<evidence type="ECO:0000313" key="6">
    <source>
        <dbReference type="RefSeq" id="WP_051379035.1"/>
    </source>
</evidence>
<dbReference type="Pfam" id="PF00072">
    <property type="entry name" value="Response_reg"/>
    <property type="match status" value="1"/>
</dbReference>
<dbReference type="InterPro" id="IPR000160">
    <property type="entry name" value="GGDEF_dom"/>
</dbReference>
<dbReference type="InterPro" id="IPR029787">
    <property type="entry name" value="Nucleotide_cyclase"/>
</dbReference>
<name>A0A8B6XAQ3_9BURK</name>
<keyword evidence="5" id="KW-1185">Reference proteome</keyword>
<dbReference type="SMART" id="SM00267">
    <property type="entry name" value="GGDEF"/>
    <property type="match status" value="1"/>
</dbReference>
<feature type="modified residue" description="4-aspartylphosphate" evidence="2">
    <location>
        <position position="78"/>
    </location>
</feature>